<name>A0A9P6AQC2_9AGAM</name>
<accession>A0A9P6AQC2</accession>
<reference evidence="2" key="1">
    <citation type="journal article" date="2020" name="Nat. Commun.">
        <title>Large-scale genome sequencing of mycorrhizal fungi provides insights into the early evolution of symbiotic traits.</title>
        <authorList>
            <person name="Miyauchi S."/>
            <person name="Kiss E."/>
            <person name="Kuo A."/>
            <person name="Drula E."/>
            <person name="Kohler A."/>
            <person name="Sanchez-Garcia M."/>
            <person name="Morin E."/>
            <person name="Andreopoulos B."/>
            <person name="Barry K.W."/>
            <person name="Bonito G."/>
            <person name="Buee M."/>
            <person name="Carver A."/>
            <person name="Chen C."/>
            <person name="Cichocki N."/>
            <person name="Clum A."/>
            <person name="Culley D."/>
            <person name="Crous P.W."/>
            <person name="Fauchery L."/>
            <person name="Girlanda M."/>
            <person name="Hayes R.D."/>
            <person name="Keri Z."/>
            <person name="LaButti K."/>
            <person name="Lipzen A."/>
            <person name="Lombard V."/>
            <person name="Magnuson J."/>
            <person name="Maillard F."/>
            <person name="Murat C."/>
            <person name="Nolan M."/>
            <person name="Ohm R.A."/>
            <person name="Pangilinan J."/>
            <person name="Pereira M.F."/>
            <person name="Perotto S."/>
            <person name="Peter M."/>
            <person name="Pfister S."/>
            <person name="Riley R."/>
            <person name="Sitrit Y."/>
            <person name="Stielow J.B."/>
            <person name="Szollosi G."/>
            <person name="Zifcakova L."/>
            <person name="Stursova M."/>
            <person name="Spatafora J.W."/>
            <person name="Tedersoo L."/>
            <person name="Vaario L.M."/>
            <person name="Yamada A."/>
            <person name="Yan M."/>
            <person name="Wang P."/>
            <person name="Xu J."/>
            <person name="Bruns T."/>
            <person name="Baldrian P."/>
            <person name="Vilgalys R."/>
            <person name="Dunand C."/>
            <person name="Henrissat B."/>
            <person name="Grigoriev I.V."/>
            <person name="Hibbett D."/>
            <person name="Nagy L.G."/>
            <person name="Martin F.M."/>
        </authorList>
    </citation>
    <scope>NUCLEOTIDE SEQUENCE</scope>
    <source>
        <strain evidence="2">UP504</strain>
    </source>
</reference>
<dbReference type="EMBL" id="MU129029">
    <property type="protein sequence ID" value="KAF9509732.1"/>
    <property type="molecule type" value="Genomic_DNA"/>
</dbReference>
<organism evidence="2 3">
    <name type="scientific">Hydnum rufescens UP504</name>
    <dbReference type="NCBI Taxonomy" id="1448309"/>
    <lineage>
        <taxon>Eukaryota</taxon>
        <taxon>Fungi</taxon>
        <taxon>Dikarya</taxon>
        <taxon>Basidiomycota</taxon>
        <taxon>Agaricomycotina</taxon>
        <taxon>Agaricomycetes</taxon>
        <taxon>Cantharellales</taxon>
        <taxon>Hydnaceae</taxon>
        <taxon>Hydnum</taxon>
    </lineage>
</organism>
<evidence type="ECO:0000256" key="1">
    <source>
        <dbReference type="SAM" id="MobiDB-lite"/>
    </source>
</evidence>
<protein>
    <submittedName>
        <fullName evidence="2">Uncharacterized protein</fullName>
    </submittedName>
</protein>
<proteinExistence type="predicted"/>
<feature type="region of interest" description="Disordered" evidence="1">
    <location>
        <begin position="104"/>
        <end position="126"/>
    </location>
</feature>
<feature type="region of interest" description="Disordered" evidence="1">
    <location>
        <begin position="1"/>
        <end position="72"/>
    </location>
</feature>
<keyword evidence="3" id="KW-1185">Reference proteome</keyword>
<gene>
    <name evidence="2" type="ORF">BS47DRAFT_1365029</name>
</gene>
<comment type="caution">
    <text evidence="2">The sequence shown here is derived from an EMBL/GenBank/DDBJ whole genome shotgun (WGS) entry which is preliminary data.</text>
</comment>
<dbReference type="Proteomes" id="UP000886523">
    <property type="component" value="Unassembled WGS sequence"/>
</dbReference>
<evidence type="ECO:0000313" key="3">
    <source>
        <dbReference type="Proteomes" id="UP000886523"/>
    </source>
</evidence>
<sequence length="155" mass="17022">MTTNLPNEGHKHDLPRNNHQTKPINGDAQHKAQGPQTNHIPASAGNTDGTTHPPKWVPSLHENPPDKHPDEPVVCAATQAQSAHPPNTMMDDITYHTPAAVGTLSQHENPCTKKGCVQPPTTRNPIQEPMTMVQKTSSTHPLWQFVILTQHPQPH</sequence>
<feature type="compositionally biased region" description="Polar residues" evidence="1">
    <location>
        <begin position="34"/>
        <end position="50"/>
    </location>
</feature>
<evidence type="ECO:0000313" key="2">
    <source>
        <dbReference type="EMBL" id="KAF9509732.1"/>
    </source>
</evidence>
<dbReference type="AlphaFoldDB" id="A0A9P6AQC2"/>